<dbReference type="KEGG" id="ajg:KKR91_10490"/>
<protein>
    <submittedName>
        <fullName evidence="2">VOC family protein</fullName>
    </submittedName>
</protein>
<dbReference type="AlphaFoldDB" id="A0A975QYP6"/>
<dbReference type="Pfam" id="PF00903">
    <property type="entry name" value="Glyoxalase"/>
    <property type="match status" value="1"/>
</dbReference>
<proteinExistence type="predicted"/>
<sequence length="126" mass="13522">MLENSSAFSGFSVNDIPAARNFYGQVLGVPVSEANGMLFLHPEGSANILVYPKDNHTPATYTVLNFPVPDVEAAVSELSGRGVEFVHFDGVGEDGIFRQAGPTIAWFRDPAGNILSVIEDEPPQSE</sequence>
<organism evidence="2 3">
    <name type="scientific">Arthrobacter jiangjiafuii</name>
    <dbReference type="NCBI Taxonomy" id="2817475"/>
    <lineage>
        <taxon>Bacteria</taxon>
        <taxon>Bacillati</taxon>
        <taxon>Actinomycetota</taxon>
        <taxon>Actinomycetes</taxon>
        <taxon>Micrococcales</taxon>
        <taxon>Micrococcaceae</taxon>
        <taxon>Arthrobacter</taxon>
    </lineage>
</organism>
<dbReference type="EMBL" id="CP076022">
    <property type="protein sequence ID" value="QWC08960.1"/>
    <property type="molecule type" value="Genomic_DNA"/>
</dbReference>
<dbReference type="InterPro" id="IPR029068">
    <property type="entry name" value="Glyas_Bleomycin-R_OHBP_Dase"/>
</dbReference>
<evidence type="ECO:0000313" key="2">
    <source>
        <dbReference type="EMBL" id="QWC08960.1"/>
    </source>
</evidence>
<evidence type="ECO:0000313" key="3">
    <source>
        <dbReference type="Proteomes" id="UP000676885"/>
    </source>
</evidence>
<dbReference type="SUPFAM" id="SSF54593">
    <property type="entry name" value="Glyoxalase/Bleomycin resistance protein/Dihydroxybiphenyl dioxygenase"/>
    <property type="match status" value="1"/>
</dbReference>
<gene>
    <name evidence="2" type="ORF">KKR91_10490</name>
</gene>
<name>A0A975QYP6_9MICC</name>
<dbReference type="InterPro" id="IPR037523">
    <property type="entry name" value="VOC_core"/>
</dbReference>
<dbReference type="Proteomes" id="UP000676885">
    <property type="component" value="Chromosome"/>
</dbReference>
<reference evidence="2 3" key="1">
    <citation type="submission" date="2021-05" db="EMBL/GenBank/DDBJ databases">
        <title>Novel species in genus Arthrobacter.</title>
        <authorList>
            <person name="Zhang G."/>
        </authorList>
    </citation>
    <scope>NUCLEOTIDE SEQUENCE [LARGE SCALE GENOMIC DNA]</scope>
    <source>
        <strain evidence="3">zg-ZUI227</strain>
    </source>
</reference>
<dbReference type="InterPro" id="IPR004360">
    <property type="entry name" value="Glyas_Fos-R_dOase_dom"/>
</dbReference>
<dbReference type="RefSeq" id="WP_210229344.1">
    <property type="nucleotide sequence ID" value="NZ_CP076022.1"/>
</dbReference>
<dbReference type="Gene3D" id="3.10.180.10">
    <property type="entry name" value="2,3-Dihydroxybiphenyl 1,2-Dioxygenase, domain 1"/>
    <property type="match status" value="1"/>
</dbReference>
<evidence type="ECO:0000259" key="1">
    <source>
        <dbReference type="PROSITE" id="PS51819"/>
    </source>
</evidence>
<accession>A0A975QYP6</accession>
<keyword evidence="3" id="KW-1185">Reference proteome</keyword>
<dbReference type="PROSITE" id="PS51819">
    <property type="entry name" value="VOC"/>
    <property type="match status" value="1"/>
</dbReference>
<feature type="domain" description="VOC" evidence="1">
    <location>
        <begin position="5"/>
        <end position="120"/>
    </location>
</feature>